<evidence type="ECO:0000256" key="1">
    <source>
        <dbReference type="SAM" id="MobiDB-lite"/>
    </source>
</evidence>
<feature type="region of interest" description="Disordered" evidence="1">
    <location>
        <begin position="1"/>
        <end position="39"/>
    </location>
</feature>
<dbReference type="AlphaFoldDB" id="A0A640T8Z6"/>
<dbReference type="EMBL" id="BLIP01000001">
    <property type="protein sequence ID" value="GFE19798.1"/>
    <property type="molecule type" value="Genomic_DNA"/>
</dbReference>
<feature type="transmembrane region" description="Helical" evidence="2">
    <location>
        <begin position="114"/>
        <end position="137"/>
    </location>
</feature>
<dbReference type="Pfam" id="PF01757">
    <property type="entry name" value="Acyl_transf_3"/>
    <property type="match status" value="1"/>
</dbReference>
<keyword evidence="2" id="KW-1133">Transmembrane helix</keyword>
<dbReference type="PANTHER" id="PTHR23028">
    <property type="entry name" value="ACETYLTRANSFERASE"/>
    <property type="match status" value="1"/>
</dbReference>
<dbReference type="GO" id="GO:0016020">
    <property type="term" value="C:membrane"/>
    <property type="evidence" value="ECO:0007669"/>
    <property type="project" value="TreeGrafter"/>
</dbReference>
<feature type="transmembrane region" description="Helical" evidence="2">
    <location>
        <begin position="232"/>
        <end position="251"/>
    </location>
</feature>
<sequence>MHHPSGPSSESTAMAGGPVAGHRDAKPPGTDSTPPAPKRLSSLTGLRFAAAVAVLYTHSMLMINPHLAKTLGPEVWVGGSAVSLFFILSGYVLTHSARPDDTARAFWRRRAAKIFPNHALTWCIVVGALACAGATTFSEGSGIAASLSSLFLVHTWVPSHLFVSAGNPVSWSLAAEVFFYFLFPFMLPRIKRLSPRGLLIGAAAAIAVVWLWPVFCALVVNPDGSSFPEYWFLYMLPVTRLPEFVLGMLAARIASSGLRIPRIGVIPSALGVISAVIMNSAFLPQGFLYAASTVAPLVVLVYATAELDLRDRTSLLRTRPLVLLGEMSYAMYLVHFLVLGLLYLGLKDHGWSNLSVVLLGIPFVLLTSWLLYAGVERPCVRRFSTPRARARTRAAAAS</sequence>
<feature type="transmembrane region" description="Helical" evidence="2">
    <location>
        <begin position="321"/>
        <end position="344"/>
    </location>
</feature>
<feature type="transmembrane region" description="Helical" evidence="2">
    <location>
        <begin position="350"/>
        <end position="372"/>
    </location>
</feature>
<gene>
    <name evidence="4" type="ORF">Sliba_02510</name>
</gene>
<proteinExistence type="predicted"/>
<feature type="transmembrane region" description="Helical" evidence="2">
    <location>
        <begin position="288"/>
        <end position="309"/>
    </location>
</feature>
<keyword evidence="2" id="KW-0812">Transmembrane</keyword>
<comment type="caution">
    <text evidence="4">The sequence shown here is derived from an EMBL/GenBank/DDBJ whole genome shotgun (WGS) entry which is preliminary data.</text>
</comment>
<feature type="transmembrane region" description="Helical" evidence="2">
    <location>
        <begin position="169"/>
        <end position="187"/>
    </location>
</feature>
<dbReference type="InterPro" id="IPR002656">
    <property type="entry name" value="Acyl_transf_3_dom"/>
</dbReference>
<dbReference type="Proteomes" id="UP000429552">
    <property type="component" value="Unassembled WGS sequence"/>
</dbReference>
<protein>
    <recommendedName>
        <fullName evidence="3">Acyltransferase 3 domain-containing protein</fullName>
    </recommendedName>
</protein>
<name>A0A640T8Z6_STRNI</name>
<dbReference type="InterPro" id="IPR050879">
    <property type="entry name" value="Acyltransferase_3"/>
</dbReference>
<dbReference type="PANTHER" id="PTHR23028:SF53">
    <property type="entry name" value="ACYL_TRANSF_3 DOMAIN-CONTAINING PROTEIN"/>
    <property type="match status" value="1"/>
</dbReference>
<evidence type="ECO:0000259" key="3">
    <source>
        <dbReference type="Pfam" id="PF01757"/>
    </source>
</evidence>
<evidence type="ECO:0000313" key="5">
    <source>
        <dbReference type="Proteomes" id="UP000429552"/>
    </source>
</evidence>
<feature type="transmembrane region" description="Helical" evidence="2">
    <location>
        <begin position="75"/>
        <end position="93"/>
    </location>
</feature>
<reference evidence="4 5" key="1">
    <citation type="submission" date="2019-12" db="EMBL/GenBank/DDBJ databases">
        <title>Whole genome shotgun sequence of Streptomyces libani subsp. libani NBRC 13452.</title>
        <authorList>
            <person name="Ichikawa N."/>
            <person name="Kimura A."/>
            <person name="Kitahashi Y."/>
            <person name="Komaki H."/>
            <person name="Tamura T."/>
        </authorList>
    </citation>
    <scope>NUCLEOTIDE SEQUENCE [LARGE SCALE GENOMIC DNA]</scope>
    <source>
        <strain evidence="4 5">NBRC 13452</strain>
    </source>
</reference>
<dbReference type="GO" id="GO:0016747">
    <property type="term" value="F:acyltransferase activity, transferring groups other than amino-acyl groups"/>
    <property type="evidence" value="ECO:0007669"/>
    <property type="project" value="InterPro"/>
</dbReference>
<evidence type="ECO:0000313" key="4">
    <source>
        <dbReference type="EMBL" id="GFE19798.1"/>
    </source>
</evidence>
<keyword evidence="2" id="KW-0472">Membrane</keyword>
<feature type="transmembrane region" description="Helical" evidence="2">
    <location>
        <begin position="199"/>
        <end position="220"/>
    </location>
</feature>
<feature type="transmembrane region" description="Helical" evidence="2">
    <location>
        <begin position="263"/>
        <end position="282"/>
    </location>
</feature>
<dbReference type="GO" id="GO:0000271">
    <property type="term" value="P:polysaccharide biosynthetic process"/>
    <property type="evidence" value="ECO:0007669"/>
    <property type="project" value="TreeGrafter"/>
</dbReference>
<feature type="domain" description="Acyltransferase 3" evidence="3">
    <location>
        <begin position="42"/>
        <end position="372"/>
    </location>
</feature>
<accession>A0A640T8Z6</accession>
<organism evidence="4 5">
    <name type="scientific">Streptomyces nigrescens</name>
    <dbReference type="NCBI Taxonomy" id="1920"/>
    <lineage>
        <taxon>Bacteria</taxon>
        <taxon>Bacillati</taxon>
        <taxon>Actinomycetota</taxon>
        <taxon>Actinomycetes</taxon>
        <taxon>Kitasatosporales</taxon>
        <taxon>Streptomycetaceae</taxon>
        <taxon>Streptomyces</taxon>
    </lineage>
</organism>
<evidence type="ECO:0000256" key="2">
    <source>
        <dbReference type="SAM" id="Phobius"/>
    </source>
</evidence>
<feature type="compositionally biased region" description="Polar residues" evidence="1">
    <location>
        <begin position="1"/>
        <end position="12"/>
    </location>
</feature>